<keyword evidence="6" id="KW-1185">Reference proteome</keyword>
<comment type="caution">
    <text evidence="5">The sequence shown here is derived from an EMBL/GenBank/DDBJ whole genome shotgun (WGS) entry which is preliminary data.</text>
</comment>
<dbReference type="GO" id="GO:0005743">
    <property type="term" value="C:mitochondrial inner membrane"/>
    <property type="evidence" value="ECO:0007669"/>
    <property type="project" value="UniProtKB-SubCell"/>
</dbReference>
<proteinExistence type="inferred from homology"/>
<keyword evidence="4" id="KW-0496">Mitochondrion</keyword>
<evidence type="ECO:0000313" key="6">
    <source>
        <dbReference type="Proteomes" id="UP000187203"/>
    </source>
</evidence>
<dbReference type="AlphaFoldDB" id="A0A1R3I791"/>
<accession>A0A1R3I791</accession>
<evidence type="ECO:0000256" key="4">
    <source>
        <dbReference type="RuleBase" id="RU366048"/>
    </source>
</evidence>
<sequence length="42" mass="4702">MLSLAEPRESLTFGMEFTAAIEAKQVATQEAERAKFIVEKTE</sequence>
<comment type="similarity">
    <text evidence="2 4">Belongs to the prohibitin family.</text>
</comment>
<dbReference type="PANTHER" id="PTHR23222:SF1">
    <property type="entry name" value="PROHIBITIN-2"/>
    <property type="match status" value="1"/>
</dbReference>
<dbReference type="EMBL" id="AWUE01018750">
    <property type="protein sequence ID" value="OMO78476.1"/>
    <property type="molecule type" value="Genomic_DNA"/>
</dbReference>
<keyword evidence="4" id="KW-0999">Mitochondrion inner membrane</keyword>
<keyword evidence="3" id="KW-0472">Membrane</keyword>
<dbReference type="PANTHER" id="PTHR23222">
    <property type="entry name" value="PROHIBITIN"/>
    <property type="match status" value="1"/>
</dbReference>
<comment type="subcellular location">
    <subcellularLocation>
        <location evidence="1">Membrane</location>
    </subcellularLocation>
    <subcellularLocation>
        <location evidence="4">Mitochondrion inner membrane</location>
    </subcellularLocation>
</comment>
<dbReference type="GO" id="GO:0007005">
    <property type="term" value="P:mitochondrion organization"/>
    <property type="evidence" value="ECO:0007669"/>
    <property type="project" value="TreeGrafter"/>
</dbReference>
<dbReference type="Proteomes" id="UP000187203">
    <property type="component" value="Unassembled WGS sequence"/>
</dbReference>
<evidence type="ECO:0000313" key="5">
    <source>
        <dbReference type="EMBL" id="OMO78476.1"/>
    </source>
</evidence>
<evidence type="ECO:0000256" key="2">
    <source>
        <dbReference type="ARBA" id="ARBA00009658"/>
    </source>
</evidence>
<gene>
    <name evidence="5" type="ORF">COLO4_24743</name>
</gene>
<reference evidence="6" key="1">
    <citation type="submission" date="2013-09" db="EMBL/GenBank/DDBJ databases">
        <title>Corchorus olitorius genome sequencing.</title>
        <authorList>
            <person name="Alam M."/>
            <person name="Haque M.S."/>
            <person name="Islam M.S."/>
            <person name="Emdad E.M."/>
            <person name="Islam M.M."/>
            <person name="Ahmed B."/>
            <person name="Halim A."/>
            <person name="Hossen Q.M.M."/>
            <person name="Hossain M.Z."/>
            <person name="Ahmed R."/>
            <person name="Khan M.M."/>
            <person name="Islam R."/>
            <person name="Rashid M.M."/>
            <person name="Khan S.A."/>
            <person name="Rahman M.S."/>
            <person name="Alam M."/>
            <person name="Yahiya A.S."/>
            <person name="Khan M.S."/>
            <person name="Azam M.S."/>
            <person name="Haque T."/>
            <person name="Lashkar M.Z.H."/>
            <person name="Akhand A.I."/>
            <person name="Morshed G."/>
            <person name="Roy S."/>
            <person name="Uddin K.S."/>
            <person name="Rabeya T."/>
            <person name="Hossain A.S."/>
            <person name="Chowdhury A."/>
            <person name="Snigdha A.R."/>
            <person name="Mortoza M.S."/>
            <person name="Matin S.A."/>
            <person name="Hoque S.M.E."/>
            <person name="Islam M.K."/>
            <person name="Roy D.K."/>
            <person name="Haider R."/>
            <person name="Moosa M.M."/>
            <person name="Elias S.M."/>
            <person name="Hasan A.M."/>
            <person name="Jahan S."/>
            <person name="Shafiuddin M."/>
            <person name="Mahmood N."/>
            <person name="Shommy N.S."/>
        </authorList>
    </citation>
    <scope>NUCLEOTIDE SEQUENCE [LARGE SCALE GENOMIC DNA]</scope>
    <source>
        <strain evidence="6">cv. O-4</strain>
    </source>
</reference>
<dbReference type="STRING" id="93759.A0A1R3I791"/>
<evidence type="ECO:0000256" key="3">
    <source>
        <dbReference type="ARBA" id="ARBA00023136"/>
    </source>
</evidence>
<name>A0A1R3I791_9ROSI</name>
<evidence type="ECO:0000256" key="1">
    <source>
        <dbReference type="ARBA" id="ARBA00004370"/>
    </source>
</evidence>
<dbReference type="OrthoDB" id="275637at2759"/>
<dbReference type="InterPro" id="IPR000163">
    <property type="entry name" value="Prohibitin"/>
</dbReference>
<organism evidence="5 6">
    <name type="scientific">Corchorus olitorius</name>
    <dbReference type="NCBI Taxonomy" id="93759"/>
    <lineage>
        <taxon>Eukaryota</taxon>
        <taxon>Viridiplantae</taxon>
        <taxon>Streptophyta</taxon>
        <taxon>Embryophyta</taxon>
        <taxon>Tracheophyta</taxon>
        <taxon>Spermatophyta</taxon>
        <taxon>Magnoliopsida</taxon>
        <taxon>eudicotyledons</taxon>
        <taxon>Gunneridae</taxon>
        <taxon>Pentapetalae</taxon>
        <taxon>rosids</taxon>
        <taxon>malvids</taxon>
        <taxon>Malvales</taxon>
        <taxon>Malvaceae</taxon>
        <taxon>Grewioideae</taxon>
        <taxon>Apeibeae</taxon>
        <taxon>Corchorus</taxon>
    </lineage>
</organism>
<protein>
    <recommendedName>
        <fullName evidence="4">Prohibitin</fullName>
    </recommendedName>
</protein>